<keyword evidence="3" id="KW-0344">Guanine-nucleotide releasing factor</keyword>
<feature type="compositionally biased region" description="Basic and acidic residues" evidence="5">
    <location>
        <begin position="663"/>
        <end position="675"/>
    </location>
</feature>
<feature type="compositionally biased region" description="Low complexity" evidence="5">
    <location>
        <begin position="488"/>
        <end position="507"/>
    </location>
</feature>
<proteinExistence type="predicted"/>
<dbReference type="InterPro" id="IPR036028">
    <property type="entry name" value="SH3-like_dom_sf"/>
</dbReference>
<organism evidence="10 11">
    <name type="scientific">Mixia osmundae (strain CBS 9802 / IAM 14324 / JCM 22182 / KY 12970)</name>
    <dbReference type="NCBI Taxonomy" id="764103"/>
    <lineage>
        <taxon>Eukaryota</taxon>
        <taxon>Fungi</taxon>
        <taxon>Dikarya</taxon>
        <taxon>Basidiomycota</taxon>
        <taxon>Pucciniomycotina</taxon>
        <taxon>Mixiomycetes</taxon>
        <taxon>Mixiales</taxon>
        <taxon>Mixiaceae</taxon>
        <taxon>Mixia</taxon>
    </lineage>
</organism>
<dbReference type="Gene3D" id="1.10.150.50">
    <property type="entry name" value="Transcription Factor, Ets-1"/>
    <property type="match status" value="1"/>
</dbReference>
<evidence type="ECO:0000313" key="11">
    <source>
        <dbReference type="Proteomes" id="UP000009131"/>
    </source>
</evidence>
<dbReference type="InterPro" id="IPR001452">
    <property type="entry name" value="SH3_domain"/>
</dbReference>
<accession>G7DTG5</accession>
<sequence>MATVVYGLHAFDAENPDEISFIAGERIDVVERDDQYNDGWWQGRNAAGQVGLFPFSYTTVDAPTPAPAAATTASPRKSDAVERSPAGLPAPLNAQALSSNKPLPVPSADSFPMSVSSTEESLPALASSTGALDRSGPRTSSEATPIPKSSAKLGFPLPTDYANDTPPAKEKTEAEALSARSGSELPRSADHVDSPIMQGTMTEVQKAIAELRSPPASAANGPGRPRKGTNETTESSVISSRDEDASDADSEYEAGPRNRAKLAERAQADLRRQEEIARERQAAKDREDEAIRAQAANKRREGQAVLPIEGLQLSDDSGDEGDESPVIPRPVPASAAPGSEHTGYGLAAAGAAGLLAATSGAAVLGAAAIGAGAYVAGQTAEPADTTKPTQDNAASGTSDAAARAQAGSRAISYSERAQPTYAEQGMPQHLSASMPAKPYGTANQTHALGLAGTTGGSSLVHAVGNGTMSAMTSEDSRRDSQPGAFGNGQASGMAASGGMQVGGASSQNGMSKMQGQHRPDDPRDWTVDQVVEWGASKRLDAFTLEKLREHEITGDVLLELDKDTLVQMDLRALGPRMRLSRGIQELKEALASPNASLFMASQGRSDSGGLASTHMQSLGSNMTAGHSIDTQRQLNGGYAAPSMAPSTTAGNSELYIVPSPQDLRTREPTHSREPSVRATEPASQPASRPVSTGQALSSALASPALHHKTPGGSVDTFDTADEQPTELSPRSIPSTTTTDTAAATASTLRHVKSDPRVTTDNASERSGTPTNDLKRSSSSTKGFLGTVLRPGRKAPPAAGSISSLEGVQPDTVSATSGSPTSKGIRPPKRSTRLFGFGQQPIPAEPERARPMISNPLEANNGLASVGEDGEPSSTPRSPPATKPLSPAPAPPPKTNSDTSIFRSANALKQIGVPDHSGWMLKRGRQYNMAKLRYFVLKGQDLYYLKSDQERKIKGWIHLVGYKVLSDSDFSGGRFGFKILHESKPAHHFGSDDPSVIRTWMKALMKATISRDFSQPIITSSHIATMSLAEAQAMNPPIRPPSPSQRAQIQKAHYTTNPNTLTPKDAEILMSLSKPTPAPPIKNASRKRQSQAGSVISPQSSTFGISQVAEQQGGQPGRPTRRRPSQQSESPIVQRRLSSLHSPANADEGLIDWANSHLPADSPLAVNLGSSFQSGQLLTRLMETLSGKSLHIDEARFHAANNEMDLDLWLDIFDLLIASGVDVKDISPADVMHGDRAKISKLVGSIKDTYST</sequence>
<dbReference type="HOGENOM" id="CLU_007858_0_0_1"/>
<feature type="compositionally biased region" description="Polar residues" evidence="5">
    <location>
        <begin position="800"/>
        <end position="821"/>
    </location>
</feature>
<dbReference type="RefSeq" id="XP_014571421.1">
    <property type="nucleotide sequence ID" value="XM_014715935.1"/>
</dbReference>
<dbReference type="GO" id="GO:0007032">
    <property type="term" value="P:endosome organization"/>
    <property type="evidence" value="ECO:0007669"/>
    <property type="project" value="TreeGrafter"/>
</dbReference>
<dbReference type="InterPro" id="IPR001660">
    <property type="entry name" value="SAM"/>
</dbReference>
<protein>
    <submittedName>
        <fullName evidence="10">Uncharacterized protein</fullName>
    </submittedName>
</protein>
<dbReference type="GO" id="GO:0042147">
    <property type="term" value="P:retrograde transport, endosome to Golgi"/>
    <property type="evidence" value="ECO:0007669"/>
    <property type="project" value="TreeGrafter"/>
</dbReference>
<feature type="compositionally biased region" description="Polar residues" evidence="5">
    <location>
        <begin position="758"/>
        <end position="781"/>
    </location>
</feature>
<dbReference type="PANTHER" id="PTHR22902">
    <property type="entry name" value="SESQUIPEDALIAN"/>
    <property type="match status" value="1"/>
</dbReference>
<evidence type="ECO:0000256" key="5">
    <source>
        <dbReference type="SAM" id="MobiDB-lite"/>
    </source>
</evidence>
<dbReference type="GO" id="GO:0005829">
    <property type="term" value="C:cytosol"/>
    <property type="evidence" value="ECO:0007669"/>
    <property type="project" value="GOC"/>
</dbReference>
<dbReference type="InterPro" id="IPR036872">
    <property type="entry name" value="CH_dom_sf"/>
</dbReference>
<feature type="compositionally biased region" description="Pro residues" evidence="5">
    <location>
        <begin position="876"/>
        <end position="893"/>
    </location>
</feature>
<feature type="region of interest" description="Disordered" evidence="5">
    <location>
        <begin position="382"/>
        <end position="412"/>
    </location>
</feature>
<feature type="compositionally biased region" description="Low complexity" evidence="5">
    <location>
        <begin position="695"/>
        <end position="704"/>
    </location>
</feature>
<feature type="domain" description="SH3" evidence="6">
    <location>
        <begin position="1"/>
        <end position="63"/>
    </location>
</feature>
<keyword evidence="1 4" id="KW-0728">SH3 domain</keyword>
<dbReference type="GO" id="GO:0005085">
    <property type="term" value="F:guanyl-nucleotide exchange factor activity"/>
    <property type="evidence" value="ECO:0007669"/>
    <property type="project" value="UniProtKB-KW"/>
</dbReference>
<dbReference type="PROSITE" id="PS50021">
    <property type="entry name" value="CH"/>
    <property type="match status" value="1"/>
</dbReference>
<dbReference type="SMART" id="SM00233">
    <property type="entry name" value="PH"/>
    <property type="match status" value="1"/>
</dbReference>
<evidence type="ECO:0000259" key="6">
    <source>
        <dbReference type="PROSITE" id="PS50002"/>
    </source>
</evidence>
<dbReference type="PROSITE" id="PS50003">
    <property type="entry name" value="PH_DOMAIN"/>
    <property type="match status" value="1"/>
</dbReference>
<keyword evidence="11" id="KW-1185">Reference proteome</keyword>
<feature type="domain" description="Calponin-homology (CH)" evidence="8">
    <location>
        <begin position="1143"/>
        <end position="1250"/>
    </location>
</feature>
<dbReference type="GO" id="GO:0005802">
    <property type="term" value="C:trans-Golgi network"/>
    <property type="evidence" value="ECO:0007669"/>
    <property type="project" value="TreeGrafter"/>
</dbReference>
<evidence type="ECO:0000259" key="7">
    <source>
        <dbReference type="PROSITE" id="PS50003"/>
    </source>
</evidence>
<feature type="region of interest" description="Disordered" evidence="5">
    <location>
        <begin position="659"/>
        <end position="899"/>
    </location>
</feature>
<dbReference type="InParanoid" id="G7DTG5"/>
<dbReference type="InterPro" id="IPR045188">
    <property type="entry name" value="Boi1/Boi2-like"/>
</dbReference>
<dbReference type="SUPFAM" id="SSF47769">
    <property type="entry name" value="SAM/Pointed domain"/>
    <property type="match status" value="1"/>
</dbReference>
<dbReference type="CDD" id="cd00014">
    <property type="entry name" value="CH_SF"/>
    <property type="match status" value="1"/>
</dbReference>
<dbReference type="OrthoDB" id="73680at2759"/>
<comment type="caution">
    <text evidence="10">The sequence shown here is derived from an EMBL/GenBank/DDBJ whole genome shotgun (WGS) entry which is preliminary data.</text>
</comment>
<feature type="compositionally biased region" description="Low complexity" evidence="5">
    <location>
        <begin position="734"/>
        <end position="747"/>
    </location>
</feature>
<dbReference type="GO" id="GO:0005769">
    <property type="term" value="C:early endosome"/>
    <property type="evidence" value="ECO:0007669"/>
    <property type="project" value="TreeGrafter"/>
</dbReference>
<feature type="domain" description="PH" evidence="7">
    <location>
        <begin position="912"/>
        <end position="1008"/>
    </location>
</feature>
<dbReference type="Gene3D" id="2.30.30.40">
    <property type="entry name" value="SH3 Domains"/>
    <property type="match status" value="1"/>
</dbReference>
<dbReference type="Gene3D" id="2.30.29.30">
    <property type="entry name" value="Pleckstrin-homology domain (PH domain)/Phosphotyrosine-binding domain (PTB)"/>
    <property type="match status" value="1"/>
</dbReference>
<dbReference type="InterPro" id="IPR013761">
    <property type="entry name" value="SAM/pointed_sf"/>
</dbReference>
<evidence type="ECO:0000256" key="3">
    <source>
        <dbReference type="ARBA" id="ARBA00022658"/>
    </source>
</evidence>
<dbReference type="eggNOG" id="ENOG502RAFH">
    <property type="taxonomic scope" value="Eukaryota"/>
</dbReference>
<feature type="region of interest" description="Disordered" evidence="5">
    <location>
        <begin position="1071"/>
        <end position="1140"/>
    </location>
</feature>
<dbReference type="SUPFAM" id="SSF50044">
    <property type="entry name" value="SH3-domain"/>
    <property type="match status" value="1"/>
</dbReference>
<dbReference type="SMART" id="SM00454">
    <property type="entry name" value="SAM"/>
    <property type="match status" value="1"/>
</dbReference>
<reference evidence="10 11" key="1">
    <citation type="journal article" date="2011" name="J. Gen. Appl. Microbiol.">
        <title>Draft genome sequencing of the enigmatic basidiomycete Mixia osmundae.</title>
        <authorList>
            <person name="Nishida H."/>
            <person name="Nagatsuka Y."/>
            <person name="Sugiyama J."/>
        </authorList>
    </citation>
    <scope>NUCLEOTIDE SEQUENCE [LARGE SCALE GENOMIC DNA]</scope>
    <source>
        <strain evidence="11">CBS 9802 / IAM 14324 / JCM 22182 / KY 12970</strain>
    </source>
</reference>
<dbReference type="InterPro" id="IPR011993">
    <property type="entry name" value="PH-like_dom_sf"/>
</dbReference>
<dbReference type="SUPFAM" id="SSF47576">
    <property type="entry name" value="Calponin-homology domain, CH-domain"/>
    <property type="match status" value="1"/>
</dbReference>
<dbReference type="SMART" id="SM00326">
    <property type="entry name" value="SH3"/>
    <property type="match status" value="1"/>
</dbReference>
<dbReference type="PANTHER" id="PTHR22902:SF27">
    <property type="entry name" value="PLECKSTRIN HOMOLOGY DOMAIN-CONTAINING FAMILY A MEMBER 3"/>
    <property type="match status" value="1"/>
</dbReference>
<feature type="compositionally biased region" description="Basic and acidic residues" evidence="5">
    <location>
        <begin position="261"/>
        <end position="291"/>
    </location>
</feature>
<gene>
    <name evidence="10" type="primary">Mo00458</name>
    <name evidence="10" type="ORF">E5Q_00458</name>
</gene>
<feature type="compositionally biased region" description="Polar residues" evidence="5">
    <location>
        <begin position="113"/>
        <end position="130"/>
    </location>
</feature>
<evidence type="ECO:0000259" key="9">
    <source>
        <dbReference type="PROSITE" id="PS50105"/>
    </source>
</evidence>
<dbReference type="SUPFAM" id="SSF50729">
    <property type="entry name" value="PH domain-like"/>
    <property type="match status" value="1"/>
</dbReference>
<dbReference type="InterPro" id="IPR001849">
    <property type="entry name" value="PH_domain"/>
</dbReference>
<dbReference type="Gene3D" id="1.10.418.10">
    <property type="entry name" value="Calponin-like domain"/>
    <property type="match status" value="1"/>
</dbReference>
<evidence type="ECO:0000256" key="1">
    <source>
        <dbReference type="ARBA" id="ARBA00022443"/>
    </source>
</evidence>
<dbReference type="AlphaFoldDB" id="G7DTG5"/>
<keyword evidence="2" id="KW-0597">Phosphoprotein</keyword>
<dbReference type="Pfam" id="PF00536">
    <property type="entry name" value="SAM_1"/>
    <property type="match status" value="1"/>
</dbReference>
<feature type="region of interest" description="Disordered" evidence="5">
    <location>
        <begin position="469"/>
        <end position="523"/>
    </location>
</feature>
<dbReference type="FunCoup" id="G7DTG5">
    <property type="interactions" value="47"/>
</dbReference>
<dbReference type="PROSITE" id="PS50105">
    <property type="entry name" value="SAM_DOMAIN"/>
    <property type="match status" value="1"/>
</dbReference>
<dbReference type="EMBL" id="BABT02000025">
    <property type="protein sequence ID" value="GAA93812.1"/>
    <property type="molecule type" value="Genomic_DNA"/>
</dbReference>
<dbReference type="Proteomes" id="UP000009131">
    <property type="component" value="Unassembled WGS sequence"/>
</dbReference>
<name>G7DTG5_MIXOS</name>
<dbReference type="OMA" id="RAMIPPI"/>
<dbReference type="GO" id="GO:0001881">
    <property type="term" value="P:receptor recycling"/>
    <property type="evidence" value="ECO:0007669"/>
    <property type="project" value="TreeGrafter"/>
</dbReference>
<feature type="region of interest" description="Disordered" evidence="5">
    <location>
        <begin position="65"/>
        <end position="339"/>
    </location>
</feature>
<dbReference type="Pfam" id="PF00018">
    <property type="entry name" value="SH3_1"/>
    <property type="match status" value="1"/>
</dbReference>
<dbReference type="Pfam" id="PF00169">
    <property type="entry name" value="PH"/>
    <property type="match status" value="1"/>
</dbReference>
<feature type="compositionally biased region" description="Polar residues" evidence="5">
    <location>
        <begin position="1089"/>
        <end position="1109"/>
    </location>
</feature>
<evidence type="ECO:0000259" key="8">
    <source>
        <dbReference type="PROSITE" id="PS50021"/>
    </source>
</evidence>
<evidence type="ECO:0000256" key="2">
    <source>
        <dbReference type="ARBA" id="ARBA00022553"/>
    </source>
</evidence>
<evidence type="ECO:0000256" key="4">
    <source>
        <dbReference type="PROSITE-ProRule" id="PRU00192"/>
    </source>
</evidence>
<feature type="domain" description="SAM" evidence="9">
    <location>
        <begin position="525"/>
        <end position="589"/>
    </location>
</feature>
<dbReference type="InterPro" id="IPR001715">
    <property type="entry name" value="CH_dom"/>
</dbReference>
<evidence type="ECO:0000313" key="10">
    <source>
        <dbReference type="EMBL" id="GAA93812.1"/>
    </source>
</evidence>
<reference evidence="10 11" key="2">
    <citation type="journal article" date="2012" name="Open Biol.">
        <title>Characteristics of nucleosomes and linker DNA regions on the genome of the basidiomycete Mixia osmundae revealed by mono- and dinucleosome mapping.</title>
        <authorList>
            <person name="Nishida H."/>
            <person name="Kondo S."/>
            <person name="Matsumoto T."/>
            <person name="Suzuki Y."/>
            <person name="Yoshikawa H."/>
            <person name="Taylor T.D."/>
            <person name="Sugiyama J."/>
        </authorList>
    </citation>
    <scope>NUCLEOTIDE SEQUENCE [LARGE SCALE GENOMIC DNA]</scope>
    <source>
        <strain evidence="11">CBS 9802 / IAM 14324 / JCM 22182 / KY 12970</strain>
    </source>
</reference>
<dbReference type="CDD" id="cd00174">
    <property type="entry name" value="SH3"/>
    <property type="match status" value="1"/>
</dbReference>
<feature type="compositionally biased region" description="Polar residues" evidence="5">
    <location>
        <begin position="681"/>
        <end position="694"/>
    </location>
</feature>
<dbReference type="STRING" id="764103.G7DTG5"/>
<dbReference type="PROSITE" id="PS50002">
    <property type="entry name" value="SH3"/>
    <property type="match status" value="1"/>
</dbReference>
<dbReference type="GO" id="GO:0055037">
    <property type="term" value="C:recycling endosome"/>
    <property type="evidence" value="ECO:0007669"/>
    <property type="project" value="TreeGrafter"/>
</dbReference>
<feature type="compositionally biased region" description="Low complexity" evidence="5">
    <location>
        <begin position="393"/>
        <end position="412"/>
    </location>
</feature>